<dbReference type="SUPFAM" id="SSF51735">
    <property type="entry name" value="NAD(P)-binding Rossmann-fold domains"/>
    <property type="match status" value="1"/>
</dbReference>
<dbReference type="AlphaFoldDB" id="A0A089WU20"/>
<dbReference type="Pfam" id="PF02317">
    <property type="entry name" value="Octopine_DH"/>
    <property type="match status" value="1"/>
</dbReference>
<reference evidence="4 5" key="1">
    <citation type="submission" date="2014-09" db="EMBL/GenBank/DDBJ databases">
        <authorList>
            <person name="Chan K.-G."/>
        </authorList>
    </citation>
    <scope>NUCLEOTIDE SEQUENCE [LARGE SCALE GENOMIC DNA]</scope>
    <source>
        <strain evidence="4 5">ND07</strain>
    </source>
</reference>
<evidence type="ECO:0000313" key="5">
    <source>
        <dbReference type="Proteomes" id="UP000029493"/>
    </source>
</evidence>
<dbReference type="GO" id="GO:0046168">
    <property type="term" value="P:glycerol-3-phosphate catabolic process"/>
    <property type="evidence" value="ECO:0007669"/>
    <property type="project" value="InterPro"/>
</dbReference>
<dbReference type="OrthoDB" id="6135265at2"/>
<evidence type="ECO:0000259" key="2">
    <source>
        <dbReference type="Pfam" id="PF01210"/>
    </source>
</evidence>
<keyword evidence="1" id="KW-0560">Oxidoreductase</keyword>
<dbReference type="InterPro" id="IPR051729">
    <property type="entry name" value="Opine/Lysopine_DH"/>
</dbReference>
<dbReference type="PANTHER" id="PTHR38015:SF1">
    <property type="entry name" value="OPINE DEHYDROGENASE DOMAIN-CONTAINING PROTEIN"/>
    <property type="match status" value="1"/>
</dbReference>
<feature type="domain" description="Glycerol-3-phosphate dehydrogenase NAD-dependent N-terminal" evidence="2">
    <location>
        <begin position="3"/>
        <end position="107"/>
    </location>
</feature>
<dbReference type="SUPFAM" id="SSF48179">
    <property type="entry name" value="6-phosphogluconate dehydrogenase C-terminal domain-like"/>
    <property type="match status" value="1"/>
</dbReference>
<dbReference type="STRING" id="157783.LK03_15960"/>
<dbReference type="GO" id="GO:0051287">
    <property type="term" value="F:NAD binding"/>
    <property type="evidence" value="ECO:0007669"/>
    <property type="project" value="InterPro"/>
</dbReference>
<dbReference type="RefSeq" id="WP_038413296.1">
    <property type="nucleotide sequence ID" value="NZ_CP009455.1"/>
</dbReference>
<protein>
    <submittedName>
        <fullName evidence="4">Glycerol-3-phosphate dehydrogenase</fullName>
    </submittedName>
</protein>
<dbReference type="eggNOG" id="COG0240">
    <property type="taxonomic scope" value="Bacteria"/>
</dbReference>
<accession>A0A089WU20</accession>
<dbReference type="KEGG" id="psw:LK03_15960"/>
<sequence>MIVTVLGGGHGCYAAAVEMAERGHTTRLWRRDAAALQALAACGHLEVSDYRGSRQVSVGGEDAQVQLHHELGQALRGAELILIPLPATSHEALAAQLAPLLEDGQVVFLPPGTFGSYLFAKALRDSANPAEVAFAETGTLPYLVRKHGVNQLVISAYATRLPTGVLPARLAPQAMEVLKQAYPSVEPCADALSAALMNAGPIIHPPLILMNAGPLEHFEAWDIHHEGTQPAIRRVTSALDAERMALREALGYGAPHFPLADHYSEQGEPWMYGHGAHGKLTDSGDWREKIDLHSHRYMLEDTRLGLSLLVSLGRWIGLPTPLASGLLALASAVTGNDLYAQGRTLERLGLDALDREQMQALLIQGPRR</sequence>
<dbReference type="InterPro" id="IPR036291">
    <property type="entry name" value="NAD(P)-bd_dom_sf"/>
</dbReference>
<evidence type="ECO:0000313" key="4">
    <source>
        <dbReference type="EMBL" id="AIR90674.1"/>
    </source>
</evidence>
<dbReference type="Pfam" id="PF01210">
    <property type="entry name" value="NAD_Gly3P_dh_N"/>
    <property type="match status" value="1"/>
</dbReference>
<dbReference type="InterPro" id="IPR003421">
    <property type="entry name" value="Opine_DH"/>
</dbReference>
<dbReference type="Gene3D" id="1.10.1040.10">
    <property type="entry name" value="N-(1-d-carboxylethyl)-l-norvaline Dehydrogenase, domain 2"/>
    <property type="match status" value="1"/>
</dbReference>
<dbReference type="InterPro" id="IPR011128">
    <property type="entry name" value="G3P_DH_NAD-dep_N"/>
</dbReference>
<evidence type="ECO:0000259" key="3">
    <source>
        <dbReference type="Pfam" id="PF02317"/>
    </source>
</evidence>
<evidence type="ECO:0000256" key="1">
    <source>
        <dbReference type="ARBA" id="ARBA00023002"/>
    </source>
</evidence>
<proteinExistence type="predicted"/>
<dbReference type="InterPro" id="IPR008927">
    <property type="entry name" value="6-PGluconate_DH-like_C_sf"/>
</dbReference>
<feature type="domain" description="Opine dehydrogenase" evidence="3">
    <location>
        <begin position="187"/>
        <end position="333"/>
    </location>
</feature>
<dbReference type="GO" id="GO:0016616">
    <property type="term" value="F:oxidoreductase activity, acting on the CH-OH group of donors, NAD or NADP as acceptor"/>
    <property type="evidence" value="ECO:0007669"/>
    <property type="project" value="InterPro"/>
</dbReference>
<dbReference type="Gene3D" id="3.40.50.720">
    <property type="entry name" value="NAD(P)-binding Rossmann-like Domain"/>
    <property type="match status" value="1"/>
</dbReference>
<dbReference type="Proteomes" id="UP000029493">
    <property type="component" value="Chromosome"/>
</dbReference>
<dbReference type="EMBL" id="CP009455">
    <property type="protein sequence ID" value="AIR90674.1"/>
    <property type="molecule type" value="Genomic_DNA"/>
</dbReference>
<organism evidence="4 5">
    <name type="scientific">Pseudomonas cremoricolorata</name>
    <dbReference type="NCBI Taxonomy" id="157783"/>
    <lineage>
        <taxon>Bacteria</taxon>
        <taxon>Pseudomonadati</taxon>
        <taxon>Pseudomonadota</taxon>
        <taxon>Gammaproteobacteria</taxon>
        <taxon>Pseudomonadales</taxon>
        <taxon>Pseudomonadaceae</taxon>
        <taxon>Pseudomonas</taxon>
    </lineage>
</organism>
<dbReference type="PANTHER" id="PTHR38015">
    <property type="entry name" value="BLR6086 PROTEIN"/>
    <property type="match status" value="1"/>
</dbReference>
<gene>
    <name evidence="4" type="ORF">LK03_15960</name>
</gene>
<dbReference type="InterPro" id="IPR013328">
    <property type="entry name" value="6PGD_dom2"/>
</dbReference>
<keyword evidence="5" id="KW-1185">Reference proteome</keyword>
<name>A0A089WU20_9PSED</name>